<evidence type="ECO:0000313" key="2">
    <source>
        <dbReference type="Proteomes" id="UP001143480"/>
    </source>
</evidence>
<evidence type="ECO:0000313" key="1">
    <source>
        <dbReference type="EMBL" id="GLL03138.1"/>
    </source>
</evidence>
<dbReference type="EMBL" id="BSFP01000030">
    <property type="protein sequence ID" value="GLL03138.1"/>
    <property type="molecule type" value="Genomic_DNA"/>
</dbReference>
<dbReference type="NCBIfam" id="NF006734">
    <property type="entry name" value="PRK09266.1"/>
    <property type="match status" value="1"/>
</dbReference>
<reference evidence="1" key="2">
    <citation type="submission" date="2023-01" db="EMBL/GenBank/DDBJ databases">
        <authorList>
            <person name="Sun Q."/>
            <person name="Evtushenko L."/>
        </authorList>
    </citation>
    <scope>NUCLEOTIDE SEQUENCE</scope>
    <source>
        <strain evidence="1">VKM Ac-1321</strain>
    </source>
</reference>
<dbReference type="InterPro" id="IPR001544">
    <property type="entry name" value="Aminotrans_IV"/>
</dbReference>
<proteinExistence type="predicted"/>
<dbReference type="Gene3D" id="3.20.10.10">
    <property type="entry name" value="D-amino Acid Aminotransferase, subunit A, domain 2"/>
    <property type="match status" value="1"/>
</dbReference>
<protein>
    <recommendedName>
        <fullName evidence="3">Branched-subunit amino acid aminotransferase/4-amino-4-deoxychorismate lyase</fullName>
    </recommendedName>
</protein>
<dbReference type="AlphaFoldDB" id="A0A9W6KL17"/>
<reference evidence="1" key="1">
    <citation type="journal article" date="2014" name="Int. J. Syst. Evol. Microbiol.">
        <title>Complete genome sequence of Corynebacterium casei LMG S-19264T (=DSM 44701T), isolated from a smear-ripened cheese.</title>
        <authorList>
            <consortium name="US DOE Joint Genome Institute (JGI-PGF)"/>
            <person name="Walter F."/>
            <person name="Albersmeier A."/>
            <person name="Kalinowski J."/>
            <person name="Ruckert C."/>
        </authorList>
    </citation>
    <scope>NUCLEOTIDE SEQUENCE</scope>
    <source>
        <strain evidence="1">VKM Ac-1321</strain>
    </source>
</reference>
<gene>
    <name evidence="1" type="ORF">GCM10017581_048810</name>
</gene>
<dbReference type="SUPFAM" id="SSF56752">
    <property type="entry name" value="D-aminoacid aminotransferase-like PLP-dependent enzymes"/>
    <property type="match status" value="1"/>
</dbReference>
<dbReference type="InterPro" id="IPR036038">
    <property type="entry name" value="Aminotransferase-like"/>
</dbReference>
<comment type="caution">
    <text evidence="1">The sequence shown here is derived from an EMBL/GenBank/DDBJ whole genome shotgun (WGS) entry which is preliminary data.</text>
</comment>
<dbReference type="GO" id="GO:0003824">
    <property type="term" value="F:catalytic activity"/>
    <property type="evidence" value="ECO:0007669"/>
    <property type="project" value="InterPro"/>
</dbReference>
<name>A0A9W6KL17_9ACTN</name>
<keyword evidence="2" id="KW-1185">Reference proteome</keyword>
<accession>A0A9W6KL17</accession>
<dbReference type="Proteomes" id="UP001143480">
    <property type="component" value="Unassembled WGS sequence"/>
</dbReference>
<dbReference type="InterPro" id="IPR043131">
    <property type="entry name" value="BCAT-like_N"/>
</dbReference>
<dbReference type="InterPro" id="IPR043132">
    <property type="entry name" value="BCAT-like_C"/>
</dbReference>
<dbReference type="Gene3D" id="3.30.470.10">
    <property type="match status" value="1"/>
</dbReference>
<organism evidence="1 2">
    <name type="scientific">Dactylosporangium matsuzakiense</name>
    <dbReference type="NCBI Taxonomy" id="53360"/>
    <lineage>
        <taxon>Bacteria</taxon>
        <taxon>Bacillati</taxon>
        <taxon>Actinomycetota</taxon>
        <taxon>Actinomycetes</taxon>
        <taxon>Micromonosporales</taxon>
        <taxon>Micromonosporaceae</taxon>
        <taxon>Dactylosporangium</taxon>
    </lineage>
</organism>
<evidence type="ECO:0008006" key="3">
    <source>
        <dbReference type="Google" id="ProtNLM"/>
    </source>
</evidence>
<dbReference type="Pfam" id="PF01063">
    <property type="entry name" value="Aminotran_4"/>
    <property type="match status" value="1"/>
</dbReference>
<sequence length="243" mass="26620">MELDGREPTLDELYGPLLANFGHFTALQVRAGRVRGLDLHLTRLSAQTRELLGADLDTGRVRTWLRHALRDVPDASVRVNVYPGPTVMIFVRPPASPPASPLRLRSVPYERPAAHLKHVGGFGQIYFGMRAEAEGFDDALLTDRTGAVCESAIANIAFFDGTAVTWPTGPHLPGIEMQLLEPRLPSRRARVDLGGLGAFRSAFTTNSIGVTAVARIDDVEFTVDAGLMHRVEREFTAVPWDSI</sequence>